<feature type="domain" description="Glycosyltransferase 2-like" evidence="6">
    <location>
        <begin position="8"/>
        <end position="140"/>
    </location>
</feature>
<feature type="transmembrane region" description="Helical" evidence="5">
    <location>
        <begin position="267"/>
        <end position="286"/>
    </location>
</feature>
<dbReference type="Pfam" id="PF04138">
    <property type="entry name" value="GtrA_DPMS_TM"/>
    <property type="match status" value="1"/>
</dbReference>
<feature type="transmembrane region" description="Helical" evidence="5">
    <location>
        <begin position="233"/>
        <end position="255"/>
    </location>
</feature>
<evidence type="ECO:0000259" key="7">
    <source>
        <dbReference type="Pfam" id="PF04138"/>
    </source>
</evidence>
<evidence type="ECO:0000313" key="8">
    <source>
        <dbReference type="EMBL" id="MBK1468997.1"/>
    </source>
</evidence>
<gene>
    <name evidence="8" type="ORF">IBJ83_06665</name>
</gene>
<name>A0ABS1CA68_9FIRM</name>
<evidence type="ECO:0000256" key="5">
    <source>
        <dbReference type="SAM" id="Phobius"/>
    </source>
</evidence>
<keyword evidence="3 5" id="KW-1133">Transmembrane helix</keyword>
<dbReference type="InterPro" id="IPR029044">
    <property type="entry name" value="Nucleotide-diphossugar_trans"/>
</dbReference>
<reference evidence="8 9" key="1">
    <citation type="submission" date="2020-09" db="EMBL/GenBank/DDBJ databases">
        <title>Parvimonas S3374 sp. nov.</title>
        <authorList>
            <person name="Buhl M."/>
        </authorList>
    </citation>
    <scope>NUCLEOTIDE SEQUENCE [LARGE SCALE GENOMIC DNA]</scope>
    <source>
        <strain evidence="8 9">S3374</strain>
    </source>
</reference>
<dbReference type="Gene3D" id="3.90.550.10">
    <property type="entry name" value="Spore Coat Polysaccharide Biosynthesis Protein SpsA, Chain A"/>
    <property type="match status" value="1"/>
</dbReference>
<dbReference type="PANTHER" id="PTHR10859">
    <property type="entry name" value="GLYCOSYL TRANSFERASE"/>
    <property type="match status" value="1"/>
</dbReference>
<dbReference type="RefSeq" id="WP_231698896.1">
    <property type="nucleotide sequence ID" value="NZ_JACVDA010000019.1"/>
</dbReference>
<comment type="subcellular location">
    <subcellularLocation>
        <location evidence="1">Membrane</location>
        <topology evidence="1">Multi-pass membrane protein</topology>
    </subcellularLocation>
</comment>
<organism evidence="8 9">
    <name type="scientific">Parvimonas parva</name>
    <dbReference type="NCBI Taxonomy" id="2769485"/>
    <lineage>
        <taxon>Bacteria</taxon>
        <taxon>Bacillati</taxon>
        <taxon>Bacillota</taxon>
        <taxon>Tissierellia</taxon>
        <taxon>Tissierellales</taxon>
        <taxon>Peptoniphilaceae</taxon>
        <taxon>Parvimonas</taxon>
    </lineage>
</organism>
<dbReference type="CDD" id="cd04179">
    <property type="entry name" value="DPM_DPG-synthase_like"/>
    <property type="match status" value="1"/>
</dbReference>
<accession>A0ABS1CA68</accession>
<evidence type="ECO:0000313" key="9">
    <source>
        <dbReference type="Proteomes" id="UP000823123"/>
    </source>
</evidence>
<protein>
    <submittedName>
        <fullName evidence="8">Glycosyltransferase</fullName>
    </submittedName>
</protein>
<dbReference type="Pfam" id="PF00535">
    <property type="entry name" value="Glycos_transf_2"/>
    <property type="match status" value="1"/>
</dbReference>
<feature type="domain" description="GtrA/DPMS transmembrane" evidence="7">
    <location>
        <begin position="236"/>
        <end position="356"/>
    </location>
</feature>
<dbReference type="EMBL" id="JACVDA010000019">
    <property type="protein sequence ID" value="MBK1468997.1"/>
    <property type="molecule type" value="Genomic_DNA"/>
</dbReference>
<comment type="caution">
    <text evidence="8">The sequence shown here is derived from an EMBL/GenBank/DDBJ whole genome shotgun (WGS) entry which is preliminary data.</text>
</comment>
<proteinExistence type="predicted"/>
<evidence type="ECO:0000256" key="3">
    <source>
        <dbReference type="ARBA" id="ARBA00022989"/>
    </source>
</evidence>
<dbReference type="InterPro" id="IPR007267">
    <property type="entry name" value="GtrA_DPMS_TM"/>
</dbReference>
<keyword evidence="2 5" id="KW-0812">Transmembrane</keyword>
<sequence>MKNKKTMVLIPALNPPENLIDYIYELKHYGLNDILVVNDGSSERFKKFFEDLKQIDGVTILTHAKNLGKGRALKNAFNFFLTLPNIDDFNGIVTCDSDGQHRAKDVLNIANNLEVYLNSLIIGCRDFDSKNVPPKSKFGNKTTVNVFKLLYRKKITDTQTGLRGFPKNIIPEMLDIFGEKFEYETKMLITCFEKNLNIVEIPIETVYYNNNAETHFNAIKDSVKIYKVIFTSFFNYILTSLSSFLIDIGLFKVFVYIFSSSFVKNSYSIFFSSVIARIFSSLFNFFVNKNFVFNGEKSFKKTIYKYYSLCIFQMLLSSFSVSLLWKITNVNETTIKIIVDTILFLISYRIQRTWVFKKTRKQTYEK</sequence>
<evidence type="ECO:0000259" key="6">
    <source>
        <dbReference type="Pfam" id="PF00535"/>
    </source>
</evidence>
<keyword evidence="9" id="KW-1185">Reference proteome</keyword>
<dbReference type="SUPFAM" id="SSF53448">
    <property type="entry name" value="Nucleotide-diphospho-sugar transferases"/>
    <property type="match status" value="1"/>
</dbReference>
<keyword evidence="4 5" id="KW-0472">Membrane</keyword>
<evidence type="ECO:0000256" key="1">
    <source>
        <dbReference type="ARBA" id="ARBA00004141"/>
    </source>
</evidence>
<dbReference type="PANTHER" id="PTHR10859:SF114">
    <property type="entry name" value="DOLICHOL-PHOSPHATE MANNOSYLTRANSFERASE"/>
    <property type="match status" value="1"/>
</dbReference>
<evidence type="ECO:0000256" key="2">
    <source>
        <dbReference type="ARBA" id="ARBA00022692"/>
    </source>
</evidence>
<feature type="transmembrane region" description="Helical" evidence="5">
    <location>
        <begin position="306"/>
        <end position="327"/>
    </location>
</feature>
<evidence type="ECO:0000256" key="4">
    <source>
        <dbReference type="ARBA" id="ARBA00023136"/>
    </source>
</evidence>
<dbReference type="InterPro" id="IPR001173">
    <property type="entry name" value="Glyco_trans_2-like"/>
</dbReference>
<feature type="transmembrane region" description="Helical" evidence="5">
    <location>
        <begin position="333"/>
        <end position="350"/>
    </location>
</feature>
<dbReference type="Proteomes" id="UP000823123">
    <property type="component" value="Unassembled WGS sequence"/>
</dbReference>